<evidence type="ECO:0000259" key="5">
    <source>
        <dbReference type="Pfam" id="PF00195"/>
    </source>
</evidence>
<keyword evidence="3" id="KW-0677">Repeat</keyword>
<evidence type="ECO:0000256" key="1">
    <source>
        <dbReference type="ARBA" id="ARBA00005531"/>
    </source>
</evidence>
<dbReference type="GeneID" id="104778509"/>
<dbReference type="NCBIfam" id="TIGR00756">
    <property type="entry name" value="PPR"/>
    <property type="match status" value="9"/>
</dbReference>
<keyword evidence="7" id="KW-1185">Reference proteome</keyword>
<dbReference type="PROSITE" id="PS51375">
    <property type="entry name" value="PPR"/>
    <property type="match status" value="10"/>
</dbReference>
<feature type="repeat" description="PPR" evidence="4">
    <location>
        <begin position="348"/>
        <end position="382"/>
    </location>
</feature>
<dbReference type="Proteomes" id="UP000694864">
    <property type="component" value="Chromosome 3"/>
</dbReference>
<dbReference type="RefSeq" id="XP_010501268.1">
    <property type="nucleotide sequence ID" value="XM_010502966.2"/>
</dbReference>
<sequence length="1119" mass="126213">MVSSVPKKLHALFVSNSQPAKSTNAGSIKSKLARSLARAVNSSNAWSDELESWLSSLHPSEPLSRTTVLQTLRLIKIPSHGLRFFDWVSSKGFSHKDQSFFLMLEFLGRARNLNIARNFLFSIEKRSNGCVKLQDRYFNSLIRSYGNAGLFQESVKLFETMKKMGISPSVVTFNSLLSILLKRGRTAMAHDMFDEMRRTYGVTPDSFTFNILINGFCKNSMVDEAFRVFKEMEPYHCDPDVVTYNTIIDGLCRAGKVKIAHNVLNGMMKKATDVHPNIVTYTTLLRGYCMKQDIDEALLVFHQMLCRGLKPNAVTFNTLIKGLSEAQRYDEIKDILNGRDAFTTFTPDACTFNILIKVHCDAGHLDAAMKVFHEMVDIKLHPDSASYSVLIRTLCLRNEFDRAERLFTELFEKEVLLGKDGCLPLAAAYNPMFEYLCANGKTKQAEKVFRQLMKRGAQDPPSYRTLIMGYCRESKFKAAYELLVLMLRREFVPDLETYELLIDGLLKIGEALLAHDTLQRMLRSSYLPVATTFHSVLAELVKRKFANESFGLVTLMLEKQIRQKIDLSTEAVRLLFSSAQKEKAFLIVRLLYDNGYLVKLDELLDFLCENRKLLDAHTLVLFCLEKSHMVDIDTCNTVIEGLCKHKRHSEAFSLYNELVELGNHQQLSCHVILRNSLEAAGKWEELQFVSKRMVTMRISDDCPGLEQSMSTSLRTLQLSVPNFHLHEMSNSRMNGVEKLSTRRVANPGKATVLALGKAFPSQVVPQENLVEGFLRDTKCDDAFIKEKLEHLCKTTTVKTRYTVLSREILDKYPELTTEGSPTIKQRLEIANEAVVEMALEASLGCIKEWGRPVEDITHIVYVSSSEIRLPGGDLYLSAKLGLRNDVNRVMLYFLGCYGGVTGLRVAKDIAENNPGSRVLLTTSETTILGFRPPNKARPYDLVGAALFGDGAAAVIIGANPKECEAPFMELHYAVQQFLPGTQNVIDGRLSEEGINFKLGRDLPQKIEENIEEFCKKLMGKAGDESMEFNDMFWAVHPGGPAILNRLETKLKLEREKLESSRRALVNYGNVSSNTILYVMEYMRDELKKKGEAAQEWGLGLAFGPGITFEGLLIRSLTSP</sequence>
<keyword evidence="2" id="KW-0808">Transferase</keyword>
<reference evidence="7" key="1">
    <citation type="journal article" date="2014" name="Nat. Commun.">
        <title>The emerging biofuel crop Camelina sativa retains a highly undifferentiated hexaploid genome structure.</title>
        <authorList>
            <person name="Kagale S."/>
            <person name="Koh C."/>
            <person name="Nixon J."/>
            <person name="Bollina V."/>
            <person name="Clarke W.E."/>
            <person name="Tuteja R."/>
            <person name="Spillane C."/>
            <person name="Robinson S.J."/>
            <person name="Links M.G."/>
            <person name="Clarke C."/>
            <person name="Higgins E.E."/>
            <person name="Huebert T."/>
            <person name="Sharpe A.G."/>
            <person name="Parkin I.A."/>
        </authorList>
    </citation>
    <scope>NUCLEOTIDE SEQUENCE [LARGE SCALE GENOMIC DNA]</scope>
    <source>
        <strain evidence="7">cv. DH55</strain>
    </source>
</reference>
<name>A0ABM0YI97_CAMSA</name>
<dbReference type="CDD" id="cd00831">
    <property type="entry name" value="CHS_like"/>
    <property type="match status" value="1"/>
</dbReference>
<evidence type="ECO:0000259" key="6">
    <source>
        <dbReference type="Pfam" id="PF02797"/>
    </source>
</evidence>
<dbReference type="Pfam" id="PF01535">
    <property type="entry name" value="PPR"/>
    <property type="match status" value="2"/>
</dbReference>
<feature type="domain" description="Chalcone/stilbene synthase C-terminal" evidence="6">
    <location>
        <begin position="969"/>
        <end position="1116"/>
    </location>
</feature>
<protein>
    <submittedName>
        <fullName evidence="8">Pentatricopeptide repeat-containing protein At1g02060, chloroplastic-like</fullName>
    </submittedName>
</protein>
<feature type="repeat" description="PPR" evidence="4">
    <location>
        <begin position="134"/>
        <end position="168"/>
    </location>
</feature>
<dbReference type="SUPFAM" id="SSF53901">
    <property type="entry name" value="Thiolase-like"/>
    <property type="match status" value="2"/>
</dbReference>
<evidence type="ECO:0000256" key="3">
    <source>
        <dbReference type="ARBA" id="ARBA00022737"/>
    </source>
</evidence>
<evidence type="ECO:0000313" key="7">
    <source>
        <dbReference type="Proteomes" id="UP000694864"/>
    </source>
</evidence>
<evidence type="ECO:0000313" key="8">
    <source>
        <dbReference type="RefSeq" id="XP_010501268.1"/>
    </source>
</evidence>
<accession>A0ABM0YI97</accession>
<evidence type="ECO:0000256" key="4">
    <source>
        <dbReference type="PROSITE-ProRule" id="PRU00708"/>
    </source>
</evidence>
<dbReference type="Gene3D" id="3.40.47.10">
    <property type="match status" value="2"/>
</dbReference>
<feature type="repeat" description="PPR" evidence="4">
    <location>
        <begin position="169"/>
        <end position="199"/>
    </location>
</feature>
<reference evidence="8" key="2">
    <citation type="submission" date="2025-08" db="UniProtKB">
        <authorList>
            <consortium name="RefSeq"/>
        </authorList>
    </citation>
    <scope>IDENTIFICATION</scope>
    <source>
        <tissue evidence="8">Leaf</tissue>
    </source>
</reference>
<dbReference type="InterPro" id="IPR001099">
    <property type="entry name" value="Chalcone/stilbene_synt_N"/>
</dbReference>
<comment type="similarity">
    <text evidence="1">Belongs to the thiolase-like superfamily. Chalcone/stilbene synthases family.</text>
</comment>
<gene>
    <name evidence="8" type="primary">LOC104778509</name>
</gene>
<dbReference type="Pfam" id="PF13041">
    <property type="entry name" value="PPR_2"/>
    <property type="match status" value="5"/>
</dbReference>
<dbReference type="Pfam" id="PF02797">
    <property type="entry name" value="Chal_sti_synt_C"/>
    <property type="match status" value="1"/>
</dbReference>
<feature type="repeat" description="PPR" evidence="4">
    <location>
        <begin position="383"/>
        <end position="417"/>
    </location>
</feature>
<feature type="repeat" description="PPR" evidence="4">
    <location>
        <begin position="494"/>
        <end position="528"/>
    </location>
</feature>
<feature type="repeat" description="PPR" evidence="4">
    <location>
        <begin position="240"/>
        <end position="274"/>
    </location>
</feature>
<dbReference type="PANTHER" id="PTHR11877:SF46">
    <property type="entry name" value="TYPE III POLYKETIDE SYNTHASE A"/>
    <property type="match status" value="1"/>
</dbReference>
<feature type="domain" description="Chalcone/stilbene synthase N-terminal" evidence="5">
    <location>
        <begin position="740"/>
        <end position="960"/>
    </location>
</feature>
<dbReference type="InterPro" id="IPR002885">
    <property type="entry name" value="PPR_rpt"/>
</dbReference>
<organism evidence="7 8">
    <name type="scientific">Camelina sativa</name>
    <name type="common">False flax</name>
    <name type="synonym">Myagrum sativum</name>
    <dbReference type="NCBI Taxonomy" id="90675"/>
    <lineage>
        <taxon>Eukaryota</taxon>
        <taxon>Viridiplantae</taxon>
        <taxon>Streptophyta</taxon>
        <taxon>Embryophyta</taxon>
        <taxon>Tracheophyta</taxon>
        <taxon>Spermatophyta</taxon>
        <taxon>Magnoliopsida</taxon>
        <taxon>eudicotyledons</taxon>
        <taxon>Gunneridae</taxon>
        <taxon>Pentapetalae</taxon>
        <taxon>rosids</taxon>
        <taxon>malvids</taxon>
        <taxon>Brassicales</taxon>
        <taxon>Brassicaceae</taxon>
        <taxon>Camelineae</taxon>
        <taxon>Camelina</taxon>
    </lineage>
</organism>
<dbReference type="InterPro" id="IPR012328">
    <property type="entry name" value="Chalcone/stilbene_synt_C"/>
</dbReference>
<dbReference type="InterPro" id="IPR016039">
    <property type="entry name" value="Thiolase-like"/>
</dbReference>
<dbReference type="Gene3D" id="1.25.40.10">
    <property type="entry name" value="Tetratricopeptide repeat domain"/>
    <property type="match status" value="6"/>
</dbReference>
<feature type="repeat" description="PPR" evidence="4">
    <location>
        <begin position="631"/>
        <end position="665"/>
    </location>
</feature>
<proteinExistence type="inferred from homology"/>
<dbReference type="InterPro" id="IPR011990">
    <property type="entry name" value="TPR-like_helical_dom_sf"/>
</dbReference>
<dbReference type="Pfam" id="PF00195">
    <property type="entry name" value="Chal_sti_synt_N"/>
    <property type="match status" value="1"/>
</dbReference>
<evidence type="ECO:0000256" key="2">
    <source>
        <dbReference type="ARBA" id="ARBA00022679"/>
    </source>
</evidence>
<dbReference type="InterPro" id="IPR011141">
    <property type="entry name" value="Polyketide_synthase_type-III"/>
</dbReference>
<feature type="repeat" description="PPR" evidence="4">
    <location>
        <begin position="205"/>
        <end position="239"/>
    </location>
</feature>
<feature type="repeat" description="PPR" evidence="4">
    <location>
        <begin position="459"/>
        <end position="493"/>
    </location>
</feature>
<feature type="repeat" description="PPR" evidence="4">
    <location>
        <begin position="277"/>
        <end position="311"/>
    </location>
</feature>
<dbReference type="PANTHER" id="PTHR11877">
    <property type="entry name" value="HYDROXYMETHYLGLUTARYL-COA SYNTHASE"/>
    <property type="match status" value="1"/>
</dbReference>